<dbReference type="eggNOG" id="ENOG502QPTW">
    <property type="taxonomic scope" value="Eukaryota"/>
</dbReference>
<dbReference type="PANTHER" id="PTHR32161">
    <property type="entry name" value="DPP6 N-TERMINAL DOMAIN-LIKE PROTEIN"/>
    <property type="match status" value="1"/>
</dbReference>
<dbReference type="InterPro" id="IPR011659">
    <property type="entry name" value="WD40"/>
</dbReference>
<dbReference type="STRING" id="3988.B9S2V8"/>
<evidence type="ECO:0000313" key="2">
    <source>
        <dbReference type="Proteomes" id="UP000008311"/>
    </source>
</evidence>
<dbReference type="InParanoid" id="B9S2V8"/>
<dbReference type="InterPro" id="IPR011042">
    <property type="entry name" value="6-blade_b-propeller_TolB-like"/>
</dbReference>
<dbReference type="Proteomes" id="UP000008311">
    <property type="component" value="Unassembled WGS sequence"/>
</dbReference>
<keyword evidence="2" id="KW-1185">Reference proteome</keyword>
<proteinExistence type="predicted"/>
<dbReference type="SUPFAM" id="SSF69304">
    <property type="entry name" value="Tricorn protease N-terminal domain"/>
    <property type="match status" value="2"/>
</dbReference>
<reference evidence="2" key="1">
    <citation type="journal article" date="2010" name="Nat. Biotechnol.">
        <title>Draft genome sequence of the oilseed species Ricinus communis.</title>
        <authorList>
            <person name="Chan A.P."/>
            <person name="Crabtree J."/>
            <person name="Zhao Q."/>
            <person name="Lorenzi H."/>
            <person name="Orvis J."/>
            <person name="Puiu D."/>
            <person name="Melake-Berhan A."/>
            <person name="Jones K.M."/>
            <person name="Redman J."/>
            <person name="Chen G."/>
            <person name="Cahoon E.B."/>
            <person name="Gedil M."/>
            <person name="Stanke M."/>
            <person name="Haas B.J."/>
            <person name="Wortman J.R."/>
            <person name="Fraser-Liggett C.M."/>
            <person name="Ravel J."/>
            <person name="Rabinowicz P.D."/>
        </authorList>
    </citation>
    <scope>NUCLEOTIDE SEQUENCE [LARGE SCALE GENOMIC DNA]</scope>
    <source>
        <strain evidence="2">cv. Hale</strain>
    </source>
</reference>
<dbReference type="EMBL" id="EQ973853">
    <property type="protein sequence ID" value="EEF42113.1"/>
    <property type="molecule type" value="Genomic_DNA"/>
</dbReference>
<sequence length="540" mass="59653">MDHPIFTSTNLIMMPREAPDRDPQKPRASWAAVYSTGLKSGFTRRLTPYGVADFSPAVSPSGVYTAVASYGARGWNGEVEVLSTDIYAFLTLDGTQRVKVVENGGWPTWVNDSTLYFHRRSEEDGWISVYRAILPSRGPTSIDSVIVDRVTPPGIHAFTPASSPGNNKFIAVATRRPYSDYRHVELFDLVKNGFTEFTRLIAPNTNHFNPFISPDSARVGYHRCSGSSNGKRSSSRFMLENLKSPVPGISLFRIDGRFPSWSRGGDSIALTKFSGIYVVNPDGLHRRMVYPGLAFPTIWDPDRPGVVYSSTGPAFASATTQLTTNGDNNAFPDRMGDGLCLGRVFRVVRTLYIMDAVEGEKGGLYRVIEGLWDDTMCDWSPDGEWIVFCSDREEPGTGSFDLYFIHPNGTGLRKLLQSGSGGRVNHLYISPNGKSIVFTTDYTAISAEPISNQQMFQPYGEIYIINLDGSGLKRLTHNSFEDGTPAWGPRYMKPADLLWPNYGLGSQCSFRDRGWTWLNMTSNLGAGVEPLVSSKPQCGA</sequence>
<protein>
    <submittedName>
        <fullName evidence="1">Uncharacterized protein</fullName>
    </submittedName>
</protein>
<organism evidence="1 2">
    <name type="scientific">Ricinus communis</name>
    <name type="common">Castor bean</name>
    <dbReference type="NCBI Taxonomy" id="3988"/>
    <lineage>
        <taxon>Eukaryota</taxon>
        <taxon>Viridiplantae</taxon>
        <taxon>Streptophyta</taxon>
        <taxon>Embryophyta</taxon>
        <taxon>Tracheophyta</taxon>
        <taxon>Spermatophyta</taxon>
        <taxon>Magnoliopsida</taxon>
        <taxon>eudicotyledons</taxon>
        <taxon>Gunneridae</taxon>
        <taxon>Pentapetalae</taxon>
        <taxon>rosids</taxon>
        <taxon>fabids</taxon>
        <taxon>Malpighiales</taxon>
        <taxon>Euphorbiaceae</taxon>
        <taxon>Acalyphoideae</taxon>
        <taxon>Acalypheae</taxon>
        <taxon>Ricinus</taxon>
    </lineage>
</organism>
<dbReference type="AlphaFoldDB" id="B9S2V8"/>
<accession>B9S2V8</accession>
<dbReference type="Gene3D" id="2.120.10.30">
    <property type="entry name" value="TolB, C-terminal domain"/>
    <property type="match status" value="2"/>
</dbReference>
<evidence type="ECO:0000313" key="1">
    <source>
        <dbReference type="EMBL" id="EEF42113.1"/>
    </source>
</evidence>
<name>B9S2V8_RICCO</name>
<dbReference type="Pfam" id="PF07676">
    <property type="entry name" value="PD40"/>
    <property type="match status" value="1"/>
</dbReference>
<gene>
    <name evidence="1" type="ORF">RCOM_0562810</name>
</gene>
<dbReference type="PANTHER" id="PTHR32161:SF8">
    <property type="entry name" value="DPP6 N-TERMINAL DOMAIN-LIKE PROTEIN"/>
    <property type="match status" value="1"/>
</dbReference>